<dbReference type="GO" id="GO:0000139">
    <property type="term" value="C:Golgi membrane"/>
    <property type="evidence" value="ECO:0007669"/>
    <property type="project" value="UniProtKB-SubCell"/>
</dbReference>
<keyword evidence="7 21" id="KW-0378">Hydrolase</keyword>
<keyword evidence="13 20" id="KW-1015">Disulfide bond</keyword>
<keyword evidence="5" id="KW-0812">Transmembrane</keyword>
<evidence type="ECO:0000256" key="7">
    <source>
        <dbReference type="ARBA" id="ARBA00022801"/>
    </source>
</evidence>
<dbReference type="InterPro" id="IPR050749">
    <property type="entry name" value="Glycosyl_Hydrolase_47"/>
</dbReference>
<evidence type="ECO:0000256" key="10">
    <source>
        <dbReference type="ARBA" id="ARBA00022989"/>
    </source>
</evidence>
<keyword evidence="9" id="KW-0735">Signal-anchor</keyword>
<protein>
    <recommendedName>
        <fullName evidence="21">alpha-1,2-Mannosidase</fullName>
        <ecNumber evidence="21">3.2.1.-</ecNumber>
    </recommendedName>
</protein>
<dbReference type="EC" id="3.2.1.-" evidence="21"/>
<reference evidence="24" key="1">
    <citation type="journal article" date="2011" name="Genome Res.">
        <title>Phylogeny-wide analysis of social amoeba genomes highlights ancient origins for complex intercellular communication.</title>
        <authorList>
            <person name="Heidel A.J."/>
            <person name="Lawal H.M."/>
            <person name="Felder M."/>
            <person name="Schilde C."/>
            <person name="Helps N.R."/>
            <person name="Tunggal B."/>
            <person name="Rivero F."/>
            <person name="John U."/>
            <person name="Schleicher M."/>
            <person name="Eichinger L."/>
            <person name="Platzer M."/>
            <person name="Noegel A.A."/>
            <person name="Schaap P."/>
            <person name="Gloeckner G."/>
        </authorList>
    </citation>
    <scope>NUCLEOTIDE SEQUENCE [LARGE SCALE GENOMIC DNA]</scope>
    <source>
        <strain evidence="24">SH3</strain>
    </source>
</reference>
<dbReference type="SUPFAM" id="SSF48225">
    <property type="entry name" value="Seven-hairpin glycosidases"/>
    <property type="match status" value="1"/>
</dbReference>
<feature type="active site" description="Proton donor" evidence="18">
    <location>
        <position position="511"/>
    </location>
</feature>
<evidence type="ECO:0000256" key="8">
    <source>
        <dbReference type="ARBA" id="ARBA00022837"/>
    </source>
</evidence>
<gene>
    <name evidence="23" type="ORF">DFA_08771</name>
</gene>
<evidence type="ECO:0000256" key="5">
    <source>
        <dbReference type="ARBA" id="ARBA00022692"/>
    </source>
</evidence>
<feature type="active site" evidence="18">
    <location>
        <position position="542"/>
    </location>
</feature>
<dbReference type="GO" id="GO:0009100">
    <property type="term" value="P:glycoprotein metabolic process"/>
    <property type="evidence" value="ECO:0007669"/>
    <property type="project" value="UniProtKB-ARBA"/>
</dbReference>
<feature type="region of interest" description="Disordered" evidence="22">
    <location>
        <begin position="58"/>
        <end position="77"/>
    </location>
</feature>
<evidence type="ECO:0000256" key="4">
    <source>
        <dbReference type="ARBA" id="ARBA00007658"/>
    </source>
</evidence>
<evidence type="ECO:0000256" key="6">
    <source>
        <dbReference type="ARBA" id="ARBA00022723"/>
    </source>
</evidence>
<evidence type="ECO:0000256" key="20">
    <source>
        <dbReference type="PIRSR" id="PIRSR601382-3"/>
    </source>
</evidence>
<feature type="compositionally biased region" description="Low complexity" evidence="22">
    <location>
        <begin position="133"/>
        <end position="142"/>
    </location>
</feature>
<dbReference type="OMA" id="AAFKHSW"/>
<evidence type="ECO:0000256" key="11">
    <source>
        <dbReference type="ARBA" id="ARBA00023034"/>
    </source>
</evidence>
<feature type="active site" description="Proton donor" evidence="18">
    <location>
        <position position="262"/>
    </location>
</feature>
<comment type="catalytic activity">
    <reaction evidence="16">
        <text>N(4)-(alpha-D-Man-(1-&gt;2)-alpha-D-Man-(1-&gt;2)-alpha-D-Man-(1-&gt;3)-[alpha-D-Man-(1-&gt;3)-[alpha-D-Man-(1-&gt;2)-alpha-D-Man-(1-&gt;6)]-alpha-D-Man-(1-&gt;6)]-beta-D-Man-(1-&gt;4)-beta-D-GlcNAc-(1-&gt;4)-beta-D-GlcNAc)-L-asparaginyl-[protein] (N-glucan mannose isomer 8A1,2,3B1,3) + 3 H2O = N(4)-(alpha-D-Man-(1-&gt;3)-[alpha-D-Man-(1-&gt;3)-[alpha-D-Man-(1-&gt;6)]-alpha-D-Man-(1-&gt;6)]-beta-D-Man-(1-&gt;4)-beta-D-GlcNAc-(1-&gt;4)-beta-D-GlcNAc)-L-asparaginyl-[protein] (N-glucan mannose isomer 5A1,2) + 3 beta-D-mannose</text>
        <dbReference type="Rhea" id="RHEA:56028"/>
        <dbReference type="Rhea" id="RHEA-COMP:14358"/>
        <dbReference type="Rhea" id="RHEA-COMP:14367"/>
        <dbReference type="ChEBI" id="CHEBI:15377"/>
        <dbReference type="ChEBI" id="CHEBI:28563"/>
        <dbReference type="ChEBI" id="CHEBI:59087"/>
        <dbReference type="ChEBI" id="CHEBI:60628"/>
        <dbReference type="EC" id="3.2.1.113"/>
    </reaction>
</comment>
<comment type="catalytic activity">
    <reaction evidence="17">
        <text>N(4)-(alpha-D-Man-(1-&gt;2)-alpha-D-Man-(1-&gt;2)-alpha-D-Man-(1-&gt;3)-[alpha-D-Man-(1-&gt;2)-alpha-D-Man-(1-&gt;3)-[alpha-D-Man-(1-&gt;2)-alpha-D-Man-(1-&gt;6)]-alpha-D-Man-(1-&gt;6)]-beta-D-Man-(1-&gt;4)-beta-D-GlcNAc-(1-&gt;4)-beta-D-GlcNAc)-L-asparaginyl-[protein] (N-glucan mannose isomer 9A1,2,3B1,2,3) + 4 H2O = N(4)-(alpha-D-Man-(1-&gt;3)-[alpha-D-Man-(1-&gt;3)-[alpha-D-Man-(1-&gt;6)]-alpha-D-Man-(1-&gt;6)]-beta-D-Man-(1-&gt;4)-beta-D-GlcNAc-(1-&gt;4)-beta-D-GlcNAc)-L-asparaginyl-[protein] (N-glucan mannose isomer 5A1,2) + 4 beta-D-mannose</text>
        <dbReference type="Rhea" id="RHEA:56008"/>
        <dbReference type="Rhea" id="RHEA-COMP:14356"/>
        <dbReference type="Rhea" id="RHEA-COMP:14367"/>
        <dbReference type="ChEBI" id="CHEBI:15377"/>
        <dbReference type="ChEBI" id="CHEBI:28563"/>
        <dbReference type="ChEBI" id="CHEBI:59087"/>
        <dbReference type="ChEBI" id="CHEBI:139493"/>
        <dbReference type="EC" id="3.2.1.113"/>
    </reaction>
</comment>
<dbReference type="InterPro" id="IPR012341">
    <property type="entry name" value="6hp_glycosidase-like_sf"/>
</dbReference>
<organism evidence="23 24">
    <name type="scientific">Cavenderia fasciculata</name>
    <name type="common">Slime mold</name>
    <name type="synonym">Dictyostelium fasciculatum</name>
    <dbReference type="NCBI Taxonomy" id="261658"/>
    <lineage>
        <taxon>Eukaryota</taxon>
        <taxon>Amoebozoa</taxon>
        <taxon>Evosea</taxon>
        <taxon>Eumycetozoa</taxon>
        <taxon>Dictyostelia</taxon>
        <taxon>Acytosteliales</taxon>
        <taxon>Cavenderiaceae</taxon>
        <taxon>Cavenderia</taxon>
    </lineage>
</organism>
<keyword evidence="12" id="KW-0472">Membrane</keyword>
<feature type="active site" evidence="18">
    <location>
        <position position="396"/>
    </location>
</feature>
<comment type="subcellular location">
    <subcellularLocation>
        <location evidence="2">Golgi apparatus membrane</location>
        <topology evidence="2">Single-pass type II membrane protein</topology>
    </subcellularLocation>
</comment>
<name>F4Q470_CACFS</name>
<dbReference type="RefSeq" id="XP_004356256.1">
    <property type="nucleotide sequence ID" value="XM_004356203.1"/>
</dbReference>
<evidence type="ECO:0000313" key="24">
    <source>
        <dbReference type="Proteomes" id="UP000007797"/>
    </source>
</evidence>
<feature type="compositionally biased region" description="Low complexity" evidence="22">
    <location>
        <begin position="58"/>
        <end position="76"/>
    </location>
</feature>
<dbReference type="PRINTS" id="PR00747">
    <property type="entry name" value="GLYHDRLASE47"/>
</dbReference>
<dbReference type="Pfam" id="PF01532">
    <property type="entry name" value="Glyco_hydro_47"/>
    <property type="match status" value="1"/>
</dbReference>
<accession>F4Q470</accession>
<comment type="cofactor">
    <cofactor evidence="1 19">
        <name>Ca(2+)</name>
        <dbReference type="ChEBI" id="CHEBI:29108"/>
    </cofactor>
</comment>
<dbReference type="GO" id="GO:0005509">
    <property type="term" value="F:calcium ion binding"/>
    <property type="evidence" value="ECO:0007669"/>
    <property type="project" value="InterPro"/>
</dbReference>
<dbReference type="GO" id="GO:0005783">
    <property type="term" value="C:endoplasmic reticulum"/>
    <property type="evidence" value="ECO:0007669"/>
    <property type="project" value="TreeGrafter"/>
</dbReference>
<evidence type="ECO:0000256" key="21">
    <source>
        <dbReference type="RuleBase" id="RU361193"/>
    </source>
</evidence>
<evidence type="ECO:0000256" key="3">
    <source>
        <dbReference type="ARBA" id="ARBA00004922"/>
    </source>
</evidence>
<keyword evidence="15 21" id="KW-0326">Glycosidase</keyword>
<feature type="compositionally biased region" description="Pro residues" evidence="22">
    <location>
        <begin position="122"/>
        <end position="132"/>
    </location>
</feature>
<dbReference type="GeneID" id="14869424"/>
<dbReference type="PANTHER" id="PTHR11742:SF6">
    <property type="entry name" value="MANNOSYL-OLIGOSACCHARIDE ALPHA-1,2-MANNOSIDASE IA-RELATED"/>
    <property type="match status" value="1"/>
</dbReference>
<comment type="pathway">
    <text evidence="3">Protein modification; protein glycosylation.</text>
</comment>
<dbReference type="InterPro" id="IPR036026">
    <property type="entry name" value="Seven-hairpin_glycosidases"/>
</dbReference>
<keyword evidence="8 19" id="KW-0106">Calcium</keyword>
<dbReference type="PANTHER" id="PTHR11742">
    <property type="entry name" value="MANNOSYL-OLIGOSACCHARIDE ALPHA-1,2-MANNOSIDASE-RELATED"/>
    <property type="match status" value="1"/>
</dbReference>
<dbReference type="AlphaFoldDB" id="F4Q470"/>
<feature type="binding site" evidence="19">
    <location>
        <position position="631"/>
    </location>
    <ligand>
        <name>Ca(2+)</name>
        <dbReference type="ChEBI" id="CHEBI:29108"/>
    </ligand>
</feature>
<dbReference type="GO" id="GO:0004571">
    <property type="term" value="F:mannosyl-oligosaccharide 1,2-alpha-mannosidase activity"/>
    <property type="evidence" value="ECO:0007669"/>
    <property type="project" value="UniProtKB-EC"/>
</dbReference>
<evidence type="ECO:0000256" key="14">
    <source>
        <dbReference type="ARBA" id="ARBA00023180"/>
    </source>
</evidence>
<keyword evidence="14" id="KW-0325">Glycoprotein</keyword>
<evidence type="ECO:0000256" key="1">
    <source>
        <dbReference type="ARBA" id="ARBA00001913"/>
    </source>
</evidence>
<dbReference type="Proteomes" id="UP000007797">
    <property type="component" value="Unassembled WGS sequence"/>
</dbReference>
<dbReference type="STRING" id="1054147.F4Q470"/>
<evidence type="ECO:0000256" key="12">
    <source>
        <dbReference type="ARBA" id="ARBA00023136"/>
    </source>
</evidence>
<keyword evidence="10" id="KW-1133">Transmembrane helix</keyword>
<keyword evidence="11" id="KW-0333">Golgi apparatus</keyword>
<dbReference type="GO" id="GO:0005975">
    <property type="term" value="P:carbohydrate metabolic process"/>
    <property type="evidence" value="ECO:0007669"/>
    <property type="project" value="InterPro"/>
</dbReference>
<evidence type="ECO:0000256" key="15">
    <source>
        <dbReference type="ARBA" id="ARBA00023295"/>
    </source>
</evidence>
<dbReference type="EMBL" id="GL883021">
    <property type="protein sequence ID" value="EGG17772.1"/>
    <property type="molecule type" value="Genomic_DNA"/>
</dbReference>
<keyword evidence="6 19" id="KW-0479">Metal-binding</keyword>
<dbReference type="FunFam" id="1.50.10.10:FF:000017">
    <property type="entry name" value="alpha-1,2-Mannosidase"/>
    <property type="match status" value="1"/>
</dbReference>
<evidence type="ECO:0000256" key="18">
    <source>
        <dbReference type="PIRSR" id="PIRSR601382-1"/>
    </source>
</evidence>
<sequence length="642" mass="73149">MRNYFKYILLVCLTIFLVFSLISLSRIVDTNDKEDYKPRKNQRQINVPFNWNNIRPISSPSSSSSSTPIPTPSVVSLSNKTTKILSTNTPSPTPTVVPTTNFPTPTPTIRPTVPVATRPAVVPTPTPTPTPSPNTRRVVVPTSSQTTVAPTTIIHTPTNFSYDNTKKVYAANKSKNMKRAEEIKGAMKYAWDKYVEYSWGKDELLPLTQSGKNWFHMGLTIIDSIDTLYLMGLQEEYTKARNYIEHDLDHFIDSNDSISVFEANIRFLGAYLSMYHFTSDILYLDKALEMGQILLNAFQNNDPFPQSQIYVAKNYSTIFGWTGGCLILADVGTLFLEFTELSRASSDPRWKEKSDKMLEQFEKLKLKTNGHLIPQFLSPNGESFCGNTVSMGGLSDSFYEYTLKMALYHDKRDNTHHRYKKMYNDFAEMIVKDLYKKTKTGISYLTILHGDIPSNTFEHLACMSGGMLALGAVSNISGNKTLNDQYFKIAEELTQTCAELYFNSTTGLGPEVAYFNPDIDQASDHILYHNYFSSPAYFLRPETIESLFYMYRFTGDTKYQEWGWRMFEAIEKYCKTENGYVGFLNVNMGAGDNPTYENLQQSFFMAETLKYLYLLFSDSSLIPLDKYVFNTEAHPFSIPNKK</sequence>
<dbReference type="InterPro" id="IPR001382">
    <property type="entry name" value="Glyco_hydro_47"/>
</dbReference>
<dbReference type="OrthoDB" id="30822at2759"/>
<evidence type="ECO:0000313" key="23">
    <source>
        <dbReference type="EMBL" id="EGG17772.1"/>
    </source>
</evidence>
<evidence type="ECO:0000256" key="17">
    <source>
        <dbReference type="ARBA" id="ARBA00048605"/>
    </source>
</evidence>
<proteinExistence type="inferred from homology"/>
<feature type="region of interest" description="Disordered" evidence="22">
    <location>
        <begin position="84"/>
        <end position="144"/>
    </location>
</feature>
<evidence type="ECO:0000256" key="13">
    <source>
        <dbReference type="ARBA" id="ARBA00023157"/>
    </source>
</evidence>
<dbReference type="KEGG" id="dfa:DFA_08771"/>
<dbReference type="Gene3D" id="1.50.10.10">
    <property type="match status" value="1"/>
</dbReference>
<evidence type="ECO:0000256" key="19">
    <source>
        <dbReference type="PIRSR" id="PIRSR601382-2"/>
    </source>
</evidence>
<feature type="disulfide bond" evidence="20">
    <location>
        <begin position="462"/>
        <end position="497"/>
    </location>
</feature>
<evidence type="ECO:0000256" key="9">
    <source>
        <dbReference type="ARBA" id="ARBA00022968"/>
    </source>
</evidence>
<evidence type="ECO:0000256" key="22">
    <source>
        <dbReference type="SAM" id="MobiDB-lite"/>
    </source>
</evidence>
<keyword evidence="24" id="KW-1185">Reference proteome</keyword>
<comment type="similarity">
    <text evidence="4 21">Belongs to the glycosyl hydrolase 47 family.</text>
</comment>
<evidence type="ECO:0000256" key="16">
    <source>
        <dbReference type="ARBA" id="ARBA00047669"/>
    </source>
</evidence>
<evidence type="ECO:0000256" key="2">
    <source>
        <dbReference type="ARBA" id="ARBA00004323"/>
    </source>
</evidence>
<feature type="compositionally biased region" description="Low complexity" evidence="22">
    <location>
        <begin position="87"/>
        <end position="121"/>
    </location>
</feature>